<dbReference type="InterPro" id="IPR013011">
    <property type="entry name" value="PTS_EIIB_2"/>
</dbReference>
<dbReference type="RefSeq" id="WP_123781885.1">
    <property type="nucleotide sequence ID" value="NZ_RKIK01000022.1"/>
</dbReference>
<evidence type="ECO:0000313" key="4">
    <source>
        <dbReference type="EMBL" id="ROV60365.1"/>
    </source>
</evidence>
<dbReference type="PROSITE" id="PS51099">
    <property type="entry name" value="PTS_EIIB_TYPE_2"/>
    <property type="match status" value="1"/>
</dbReference>
<proteinExistence type="predicted"/>
<organism evidence="4 5">
    <name type="scientific">Vibrio ponticus</name>
    <dbReference type="NCBI Taxonomy" id="265668"/>
    <lineage>
        <taxon>Bacteria</taxon>
        <taxon>Pseudomonadati</taxon>
        <taxon>Pseudomonadota</taxon>
        <taxon>Gammaproteobacteria</taxon>
        <taxon>Vibrionales</taxon>
        <taxon>Vibrionaceae</taxon>
        <taxon>Vibrio</taxon>
    </lineage>
</organism>
<dbReference type="InterPro" id="IPR003501">
    <property type="entry name" value="PTS_EIIB_2/3"/>
</dbReference>
<keyword evidence="4" id="KW-0813">Transport</keyword>
<dbReference type="Proteomes" id="UP000278792">
    <property type="component" value="Unassembled WGS sequence"/>
</dbReference>
<dbReference type="Gene3D" id="3.40.50.2300">
    <property type="match status" value="1"/>
</dbReference>
<reference evidence="4 5" key="1">
    <citation type="submission" date="2018-11" db="EMBL/GenBank/DDBJ databases">
        <title>Vibrio ponticus strain CAIM 1751 pathogenic for the snapper Lutjanus guttatus.</title>
        <authorList>
            <person name="Soto-Rodriguez S."/>
            <person name="Lozano-Olvera R."/>
            <person name="Gomez-Gil B."/>
        </authorList>
    </citation>
    <scope>NUCLEOTIDE SEQUENCE [LARGE SCALE GENOMIC DNA]</scope>
    <source>
        <strain evidence="4 5">CAIM 1751</strain>
    </source>
</reference>
<gene>
    <name evidence="4" type="ORF">EGH82_09440</name>
</gene>
<sequence>MKGLVVCRTGMGSSMMLKIKVEQVINENAWQAVVQHDVYSGLDSHRDVDFVVTMSDLMTDVEKAGYRAVGIQNLMDKNEIREKLLPIFEG</sequence>
<dbReference type="AlphaFoldDB" id="A0A3N3E0U0"/>
<dbReference type="Pfam" id="PF02302">
    <property type="entry name" value="PTS_IIB"/>
    <property type="match status" value="1"/>
</dbReference>
<dbReference type="CDD" id="cd05563">
    <property type="entry name" value="PTS_IIB_ascorbate"/>
    <property type="match status" value="1"/>
</dbReference>
<keyword evidence="4" id="KW-0762">Sugar transport</keyword>
<protein>
    <submittedName>
        <fullName evidence="4">PTS sugar transporter subunit IIB</fullName>
    </submittedName>
</protein>
<dbReference type="GO" id="GO:0009401">
    <property type="term" value="P:phosphoenolpyruvate-dependent sugar phosphotransferase system"/>
    <property type="evidence" value="ECO:0007669"/>
    <property type="project" value="UniProtKB-KW"/>
</dbReference>
<dbReference type="GO" id="GO:0008982">
    <property type="term" value="F:protein-N(PI)-phosphohistidine-sugar phosphotransferase activity"/>
    <property type="evidence" value="ECO:0007669"/>
    <property type="project" value="InterPro"/>
</dbReference>
<feature type="domain" description="PTS EIIB type-2" evidence="3">
    <location>
        <begin position="1"/>
        <end position="90"/>
    </location>
</feature>
<evidence type="ECO:0000256" key="1">
    <source>
        <dbReference type="ARBA" id="ARBA00022679"/>
    </source>
</evidence>
<keyword evidence="1" id="KW-0808">Transferase</keyword>
<name>A0A3N3E0U0_9VIBR</name>
<dbReference type="EMBL" id="RKIK01000022">
    <property type="protein sequence ID" value="ROV60365.1"/>
    <property type="molecule type" value="Genomic_DNA"/>
</dbReference>
<dbReference type="SUPFAM" id="SSF52794">
    <property type="entry name" value="PTS system IIB component-like"/>
    <property type="match status" value="1"/>
</dbReference>
<evidence type="ECO:0000313" key="5">
    <source>
        <dbReference type="Proteomes" id="UP000278792"/>
    </source>
</evidence>
<evidence type="ECO:0000259" key="3">
    <source>
        <dbReference type="PROSITE" id="PS51099"/>
    </source>
</evidence>
<comment type="caution">
    <text evidence="4">The sequence shown here is derived from an EMBL/GenBank/DDBJ whole genome shotgun (WGS) entry which is preliminary data.</text>
</comment>
<keyword evidence="2" id="KW-0598">Phosphotransferase system</keyword>
<accession>A0A3N3E0U0</accession>
<dbReference type="InterPro" id="IPR036095">
    <property type="entry name" value="PTS_EIIB-like_sf"/>
</dbReference>
<evidence type="ECO:0000256" key="2">
    <source>
        <dbReference type="ARBA" id="ARBA00022683"/>
    </source>
</evidence>